<dbReference type="EMBL" id="JAEMWZ010000556">
    <property type="protein sequence ID" value="KAG7112625.1"/>
    <property type="molecule type" value="Genomic_DNA"/>
</dbReference>
<dbReference type="SUPFAM" id="SSF51695">
    <property type="entry name" value="PLC-like phosphodiesterases"/>
    <property type="match status" value="1"/>
</dbReference>
<evidence type="ECO:0000313" key="4">
    <source>
        <dbReference type="EMBL" id="KAG7112625.1"/>
    </source>
</evidence>
<feature type="chain" id="PRO_5044365808" evidence="2">
    <location>
        <begin position="25"/>
        <end position="454"/>
    </location>
</feature>
<evidence type="ECO:0000256" key="1">
    <source>
        <dbReference type="SAM" id="MobiDB-lite"/>
    </source>
</evidence>
<dbReference type="PANTHER" id="PTHR13593">
    <property type="match status" value="1"/>
</dbReference>
<dbReference type="Proteomes" id="UP000044602">
    <property type="component" value="Unassembled WGS sequence"/>
</dbReference>
<accession>A0A0G4LUA0</accession>
<organism evidence="3 5">
    <name type="scientific">Verticillium longisporum</name>
    <name type="common">Verticillium dahliae var. longisporum</name>
    <dbReference type="NCBI Taxonomy" id="100787"/>
    <lineage>
        <taxon>Eukaryota</taxon>
        <taxon>Fungi</taxon>
        <taxon>Dikarya</taxon>
        <taxon>Ascomycota</taxon>
        <taxon>Pezizomycotina</taxon>
        <taxon>Sordariomycetes</taxon>
        <taxon>Hypocreomycetidae</taxon>
        <taxon>Glomerellales</taxon>
        <taxon>Plectosphaerellaceae</taxon>
        <taxon>Verticillium</taxon>
    </lineage>
</organism>
<reference evidence="4" key="2">
    <citation type="journal article" date="2021" name="Mol. Plant Pathol.">
        <title>A 20-kb lineage-specific genomic region tames virulence in pathogenic amphidiploid Verticillium longisporum.</title>
        <authorList>
            <person name="Harting R."/>
            <person name="Starke J."/>
            <person name="Kusch H."/>
            <person name="Poggeler S."/>
            <person name="Maurus I."/>
            <person name="Schluter R."/>
            <person name="Landesfeind M."/>
            <person name="Bulla I."/>
            <person name="Nowrousian M."/>
            <person name="de Jonge R."/>
            <person name="Stahlhut G."/>
            <person name="Hoff K.J."/>
            <person name="Asshauer K.P."/>
            <person name="Thurmer A."/>
            <person name="Stanke M."/>
            <person name="Daniel R."/>
            <person name="Morgenstern B."/>
            <person name="Thomma B.P.H.J."/>
            <person name="Kronstad J.W."/>
            <person name="Braus-Stromeyer S.A."/>
            <person name="Braus G.H."/>
        </authorList>
    </citation>
    <scope>NUCLEOTIDE SEQUENCE</scope>
    <source>
        <strain evidence="4">Vl32</strain>
    </source>
</reference>
<keyword evidence="2" id="KW-0732">Signal</keyword>
<gene>
    <name evidence="3" type="ORF">BN1708_014230</name>
    <name evidence="4" type="ORF">HYQ45_017223</name>
</gene>
<dbReference type="Pfam" id="PF26146">
    <property type="entry name" value="PI-PLC_X"/>
    <property type="match status" value="1"/>
</dbReference>
<dbReference type="PANTHER" id="PTHR13593:SF140">
    <property type="entry name" value="PLC-LIKE PHOSPHODIESTERASE"/>
    <property type="match status" value="1"/>
</dbReference>
<dbReference type="GO" id="GO:0006629">
    <property type="term" value="P:lipid metabolic process"/>
    <property type="evidence" value="ECO:0007669"/>
    <property type="project" value="InterPro"/>
</dbReference>
<dbReference type="InterPro" id="IPR051057">
    <property type="entry name" value="PI-PLC_domain"/>
</dbReference>
<feature type="region of interest" description="Disordered" evidence="1">
    <location>
        <begin position="45"/>
        <end position="93"/>
    </location>
</feature>
<protein>
    <submittedName>
        <fullName evidence="4">Putative secreted protein like</fullName>
    </submittedName>
</protein>
<dbReference type="Gene3D" id="3.20.20.190">
    <property type="entry name" value="Phosphatidylinositol (PI) phosphodiesterase"/>
    <property type="match status" value="1"/>
</dbReference>
<proteinExistence type="predicted"/>
<keyword evidence="5" id="KW-1185">Reference proteome</keyword>
<dbReference type="Proteomes" id="UP000689129">
    <property type="component" value="Unassembled WGS sequence"/>
</dbReference>
<sequence>MAGSLVTACIAFAAFHNFIHLAWAQEFTNSDGLVFFTGSNGVSFGDPATPTGPYTEPTERVTITQTRRPDDVTSSRSSTLGTETEESRVTTSTEQDYTIITGRETSTRLSGNFSTTATSTSARPVNTQPCNNYVELCERKYSNITEVGCHNSPFVRQNNAASNQHYEVTTQLHDGVRFLQAQMHWIDDQDEPHFCHTSCDLLDAGPISDWLTEVKNWVEEHPFDVITILLGNGGYGDVAYAPAEMYVPWIESTGILNYVYRPSVRPMVLDDWPTLGSMILKGQRVVMFMDYEADPENFPWLLDEFSQMWETPFNPVDREFPCTVQRPPDLEDDKARDRLYLLNHNLNLNYPLFGSDILVPAVVLLNETNAVEGYGSLGVSTQGCVEDWGRAPNILNVDFYDVGNGSVFEVAAQFNNVTYNRECCGRAPNGSARPTIPLRIEVVLLVALLIMIHG</sequence>
<evidence type="ECO:0000313" key="5">
    <source>
        <dbReference type="Proteomes" id="UP000044602"/>
    </source>
</evidence>
<name>A0A0G4LUA0_VERLO</name>
<evidence type="ECO:0000313" key="3">
    <source>
        <dbReference type="EMBL" id="CRK25544.1"/>
    </source>
</evidence>
<reference evidence="3 5" key="1">
    <citation type="submission" date="2015-05" db="EMBL/GenBank/DDBJ databases">
        <authorList>
            <person name="Wang D.B."/>
            <person name="Wang M."/>
        </authorList>
    </citation>
    <scope>NUCLEOTIDE SEQUENCE [LARGE SCALE GENOMIC DNA]</scope>
    <source>
        <strain evidence="3">VL1</strain>
    </source>
</reference>
<dbReference type="GO" id="GO:0008081">
    <property type="term" value="F:phosphoric diester hydrolase activity"/>
    <property type="evidence" value="ECO:0007669"/>
    <property type="project" value="InterPro"/>
</dbReference>
<dbReference type="AlphaFoldDB" id="A0A0G4LUA0"/>
<evidence type="ECO:0000256" key="2">
    <source>
        <dbReference type="SAM" id="SignalP"/>
    </source>
</evidence>
<feature type="signal peptide" evidence="2">
    <location>
        <begin position="1"/>
        <end position="24"/>
    </location>
</feature>
<dbReference type="STRING" id="100787.A0A0G4LUA0"/>
<dbReference type="InterPro" id="IPR017946">
    <property type="entry name" value="PLC-like_Pdiesterase_TIM-brl"/>
</dbReference>
<dbReference type="EMBL" id="CVQH01018891">
    <property type="protein sequence ID" value="CRK25544.1"/>
    <property type="molecule type" value="Genomic_DNA"/>
</dbReference>
<dbReference type="OrthoDB" id="7984201at2759"/>